<name>A0ABP7MXX3_9GAMM</name>
<dbReference type="CDD" id="cd00739">
    <property type="entry name" value="DHPS"/>
    <property type="match status" value="1"/>
</dbReference>
<evidence type="ECO:0000256" key="5">
    <source>
        <dbReference type="ARBA" id="ARBA00022679"/>
    </source>
</evidence>
<evidence type="ECO:0000313" key="11">
    <source>
        <dbReference type="EMBL" id="GAA3931381.1"/>
    </source>
</evidence>
<evidence type="ECO:0000256" key="8">
    <source>
        <dbReference type="ARBA" id="ARBA00022909"/>
    </source>
</evidence>
<comment type="function">
    <text evidence="9">Catalyzes the condensation of para-aminobenzoate (pABA) with 6-hydroxymethyl-7,8-dihydropterin diphosphate (DHPt-PP) to form 7,8-dihydropteroate (H2Pte), the immediate precursor of folate derivatives.</text>
</comment>
<gene>
    <name evidence="11" type="primary">folP</name>
    <name evidence="11" type="ORF">GCM10022277_30220</name>
</gene>
<comment type="catalytic activity">
    <reaction evidence="1">
        <text>(7,8-dihydropterin-6-yl)methyl diphosphate + 4-aminobenzoate = 7,8-dihydropteroate + diphosphate</text>
        <dbReference type="Rhea" id="RHEA:19949"/>
        <dbReference type="ChEBI" id="CHEBI:17836"/>
        <dbReference type="ChEBI" id="CHEBI:17839"/>
        <dbReference type="ChEBI" id="CHEBI:33019"/>
        <dbReference type="ChEBI" id="CHEBI:72950"/>
        <dbReference type="EC" id="2.5.1.15"/>
    </reaction>
</comment>
<dbReference type="PROSITE" id="PS50972">
    <property type="entry name" value="PTERIN_BINDING"/>
    <property type="match status" value="1"/>
</dbReference>
<evidence type="ECO:0000256" key="4">
    <source>
        <dbReference type="ARBA" id="ARBA00012458"/>
    </source>
</evidence>
<sequence>MQFGSIQLDLDRVHVMGVLNVTPDSFSDGGRFATLDNALMQAESMFQSGATFIDVGGESTRPGAKEVSLQEEMDRVLPVVEALSETQEVVISVDSSSPQLLHEASKIGMGLINDVRALQREGALEVASETQLPICLMHMQGSPQCMQENPNYKNAIDDISTFFEERIQACIGAGISKDKLILDPGFGFGKTLTHNLMLLKQLTVFERFDLPLLVGLSRKSMLGQITGKEVAERLAASLSSSVIAAMNGARIIRVHDVEETVDALKVVQAMLDV</sequence>
<comment type="cofactor">
    <cofactor evidence="2 9">
        <name>Mg(2+)</name>
        <dbReference type="ChEBI" id="CHEBI:18420"/>
    </cofactor>
</comment>
<dbReference type="EMBL" id="BAABBN010000007">
    <property type="protein sequence ID" value="GAA3931381.1"/>
    <property type="molecule type" value="Genomic_DNA"/>
</dbReference>
<evidence type="ECO:0000259" key="10">
    <source>
        <dbReference type="PROSITE" id="PS50972"/>
    </source>
</evidence>
<evidence type="ECO:0000313" key="12">
    <source>
        <dbReference type="Proteomes" id="UP001501565"/>
    </source>
</evidence>
<keyword evidence="8 9" id="KW-0289">Folate biosynthesis</keyword>
<proteinExistence type="inferred from homology"/>
<evidence type="ECO:0000256" key="1">
    <source>
        <dbReference type="ARBA" id="ARBA00000012"/>
    </source>
</evidence>
<dbReference type="InterPro" id="IPR000489">
    <property type="entry name" value="Pterin-binding_dom"/>
</dbReference>
<comment type="pathway">
    <text evidence="3 9">Cofactor biosynthesis; tetrahydrofolate biosynthesis; 7,8-dihydrofolate from 2-amino-4-hydroxy-6-hydroxymethyl-7,8-dihydropteridine diphosphate and 4-aminobenzoate: step 1/2.</text>
</comment>
<evidence type="ECO:0000256" key="7">
    <source>
        <dbReference type="ARBA" id="ARBA00022842"/>
    </source>
</evidence>
<dbReference type="EC" id="2.5.1.15" evidence="4 9"/>
<keyword evidence="7 9" id="KW-0460">Magnesium</keyword>
<keyword evidence="6 9" id="KW-0479">Metal-binding</keyword>
<dbReference type="RefSeq" id="WP_344799401.1">
    <property type="nucleotide sequence ID" value="NZ_BAABBN010000007.1"/>
</dbReference>
<dbReference type="Gene3D" id="3.20.20.20">
    <property type="entry name" value="Dihydropteroate synthase-like"/>
    <property type="match status" value="1"/>
</dbReference>
<comment type="similarity">
    <text evidence="9">Belongs to the DHPS family.</text>
</comment>
<comment type="caution">
    <text evidence="11">The sequence shown here is derived from an EMBL/GenBank/DDBJ whole genome shotgun (WGS) entry which is preliminary data.</text>
</comment>
<dbReference type="InterPro" id="IPR011005">
    <property type="entry name" value="Dihydropteroate_synth-like_sf"/>
</dbReference>
<dbReference type="Pfam" id="PF00809">
    <property type="entry name" value="Pterin_bind"/>
    <property type="match status" value="1"/>
</dbReference>
<evidence type="ECO:0000256" key="9">
    <source>
        <dbReference type="RuleBase" id="RU361205"/>
    </source>
</evidence>
<protein>
    <recommendedName>
        <fullName evidence="4 9">Dihydropteroate synthase</fullName>
        <shortName evidence="9">DHPS</shortName>
        <ecNumber evidence="4 9">2.5.1.15</ecNumber>
    </recommendedName>
    <alternativeName>
        <fullName evidence="9">Dihydropteroate pyrophosphorylase</fullName>
    </alternativeName>
</protein>
<dbReference type="Proteomes" id="UP001501565">
    <property type="component" value="Unassembled WGS sequence"/>
</dbReference>
<dbReference type="SUPFAM" id="SSF51717">
    <property type="entry name" value="Dihydropteroate synthetase-like"/>
    <property type="match status" value="1"/>
</dbReference>
<feature type="domain" description="Pterin-binding" evidence="10">
    <location>
        <begin position="13"/>
        <end position="265"/>
    </location>
</feature>
<keyword evidence="5 9" id="KW-0808">Transferase</keyword>
<dbReference type="InterPro" id="IPR045031">
    <property type="entry name" value="DHP_synth-like"/>
</dbReference>
<dbReference type="PROSITE" id="PS00792">
    <property type="entry name" value="DHPS_1"/>
    <property type="match status" value="1"/>
</dbReference>
<accession>A0ABP7MXX3</accession>
<evidence type="ECO:0000256" key="2">
    <source>
        <dbReference type="ARBA" id="ARBA00001946"/>
    </source>
</evidence>
<dbReference type="NCBIfam" id="TIGR01496">
    <property type="entry name" value="DHPS"/>
    <property type="match status" value="1"/>
</dbReference>
<evidence type="ECO:0000256" key="3">
    <source>
        <dbReference type="ARBA" id="ARBA00004763"/>
    </source>
</evidence>
<dbReference type="PANTHER" id="PTHR20941">
    <property type="entry name" value="FOLATE SYNTHESIS PROTEINS"/>
    <property type="match status" value="1"/>
</dbReference>
<reference evidence="12" key="1">
    <citation type="journal article" date="2019" name="Int. J. Syst. Evol. Microbiol.">
        <title>The Global Catalogue of Microorganisms (GCM) 10K type strain sequencing project: providing services to taxonomists for standard genome sequencing and annotation.</title>
        <authorList>
            <consortium name="The Broad Institute Genomics Platform"/>
            <consortium name="The Broad Institute Genome Sequencing Center for Infectious Disease"/>
            <person name="Wu L."/>
            <person name="Ma J."/>
        </authorList>
    </citation>
    <scope>NUCLEOTIDE SEQUENCE [LARGE SCALE GENOMIC DNA]</scope>
    <source>
        <strain evidence="12">JCM 17551</strain>
    </source>
</reference>
<evidence type="ECO:0000256" key="6">
    <source>
        <dbReference type="ARBA" id="ARBA00022723"/>
    </source>
</evidence>
<dbReference type="InterPro" id="IPR006390">
    <property type="entry name" value="DHP_synth_dom"/>
</dbReference>
<dbReference type="PANTHER" id="PTHR20941:SF1">
    <property type="entry name" value="FOLIC ACID SYNTHESIS PROTEIN FOL1"/>
    <property type="match status" value="1"/>
</dbReference>
<keyword evidence="12" id="KW-1185">Reference proteome</keyword>
<organism evidence="11 12">
    <name type="scientific">Litoribacillus peritrichatus</name>
    <dbReference type="NCBI Taxonomy" id="718191"/>
    <lineage>
        <taxon>Bacteria</taxon>
        <taxon>Pseudomonadati</taxon>
        <taxon>Pseudomonadota</taxon>
        <taxon>Gammaproteobacteria</taxon>
        <taxon>Oceanospirillales</taxon>
        <taxon>Oceanospirillaceae</taxon>
        <taxon>Litoribacillus</taxon>
    </lineage>
</organism>